<sequence>VVKETGNMSAEARIIIGTISNRKDVIEKLKVKRDSINVRVVLPLKAIEEELVKVFQKLTGSMRQFRFPSSKEENRLFGYFFELQEMHKCAIESSKYHLELQELWGKQRKSIDELKNCDRIKGDIVKE</sequence>
<gene>
    <name evidence="1" type="ORF">METZ01_LOCUS364179</name>
</gene>
<protein>
    <submittedName>
        <fullName evidence="1">Uncharacterized protein</fullName>
    </submittedName>
</protein>
<feature type="non-terminal residue" evidence="1">
    <location>
        <position position="1"/>
    </location>
</feature>
<dbReference type="EMBL" id="UINC01130324">
    <property type="protein sequence ID" value="SVD11325.1"/>
    <property type="molecule type" value="Genomic_DNA"/>
</dbReference>
<feature type="non-terminal residue" evidence="1">
    <location>
        <position position="127"/>
    </location>
</feature>
<reference evidence="1" key="1">
    <citation type="submission" date="2018-05" db="EMBL/GenBank/DDBJ databases">
        <authorList>
            <person name="Lanie J.A."/>
            <person name="Ng W.-L."/>
            <person name="Kazmierczak K.M."/>
            <person name="Andrzejewski T.M."/>
            <person name="Davidsen T.M."/>
            <person name="Wayne K.J."/>
            <person name="Tettelin H."/>
            <person name="Glass J.I."/>
            <person name="Rusch D."/>
            <person name="Podicherti R."/>
            <person name="Tsui H.-C.T."/>
            <person name="Winkler M.E."/>
        </authorList>
    </citation>
    <scope>NUCLEOTIDE SEQUENCE</scope>
</reference>
<name>A0A382SPD7_9ZZZZ</name>
<organism evidence="1">
    <name type="scientific">marine metagenome</name>
    <dbReference type="NCBI Taxonomy" id="408172"/>
    <lineage>
        <taxon>unclassified sequences</taxon>
        <taxon>metagenomes</taxon>
        <taxon>ecological metagenomes</taxon>
    </lineage>
</organism>
<accession>A0A382SPD7</accession>
<evidence type="ECO:0000313" key="1">
    <source>
        <dbReference type="EMBL" id="SVD11325.1"/>
    </source>
</evidence>
<dbReference type="AlphaFoldDB" id="A0A382SPD7"/>
<proteinExistence type="predicted"/>